<feature type="binding site" evidence="1">
    <location>
        <position position="137"/>
    </location>
    <ligand>
        <name>Mg(2+)</name>
        <dbReference type="ChEBI" id="CHEBI:18420"/>
    </ligand>
</feature>
<dbReference type="OrthoDB" id="1476984at2759"/>
<dbReference type="GO" id="GO:0008948">
    <property type="term" value="F:oxaloacetate decarboxylase activity"/>
    <property type="evidence" value="ECO:0007669"/>
    <property type="project" value="TreeGrafter"/>
</dbReference>
<name>A0A6A6S600_9PLEO</name>
<evidence type="ECO:0000313" key="3">
    <source>
        <dbReference type="Proteomes" id="UP000799753"/>
    </source>
</evidence>
<dbReference type="Proteomes" id="UP000799753">
    <property type="component" value="Unassembled WGS sequence"/>
</dbReference>
<dbReference type="Pfam" id="PF03737">
    <property type="entry name" value="RraA-like"/>
    <property type="match status" value="1"/>
</dbReference>
<dbReference type="CDD" id="cd16841">
    <property type="entry name" value="RraA_family"/>
    <property type="match status" value="1"/>
</dbReference>
<dbReference type="InterPro" id="IPR036704">
    <property type="entry name" value="RraA/RraA-like_sf"/>
</dbReference>
<dbReference type="InterPro" id="IPR005493">
    <property type="entry name" value="RraA/RraA-like"/>
</dbReference>
<keyword evidence="3" id="KW-1185">Reference proteome</keyword>
<evidence type="ECO:0000256" key="1">
    <source>
        <dbReference type="PIRSR" id="PIRSR605493-1"/>
    </source>
</evidence>
<organism evidence="2 3">
    <name type="scientific">Massarina eburnea CBS 473.64</name>
    <dbReference type="NCBI Taxonomy" id="1395130"/>
    <lineage>
        <taxon>Eukaryota</taxon>
        <taxon>Fungi</taxon>
        <taxon>Dikarya</taxon>
        <taxon>Ascomycota</taxon>
        <taxon>Pezizomycotina</taxon>
        <taxon>Dothideomycetes</taxon>
        <taxon>Pleosporomycetidae</taxon>
        <taxon>Pleosporales</taxon>
        <taxon>Massarineae</taxon>
        <taxon>Massarinaceae</taxon>
        <taxon>Massarina</taxon>
    </lineage>
</organism>
<dbReference type="EMBL" id="MU006781">
    <property type="protein sequence ID" value="KAF2642491.1"/>
    <property type="molecule type" value="Genomic_DNA"/>
</dbReference>
<dbReference type="AlphaFoldDB" id="A0A6A6S600"/>
<keyword evidence="1" id="KW-0479">Metal-binding</keyword>
<feature type="binding site" evidence="1">
    <location>
        <begin position="114"/>
        <end position="117"/>
    </location>
    <ligand>
        <name>substrate</name>
    </ligand>
</feature>
<comment type="cofactor">
    <cofactor evidence="1">
        <name>Mg(2+)</name>
        <dbReference type="ChEBI" id="CHEBI:18420"/>
    </cofactor>
</comment>
<gene>
    <name evidence="2" type="ORF">P280DRAFT_467833</name>
</gene>
<accession>A0A6A6S600</accession>
<reference evidence="2" key="1">
    <citation type="journal article" date="2020" name="Stud. Mycol.">
        <title>101 Dothideomycetes genomes: a test case for predicting lifestyles and emergence of pathogens.</title>
        <authorList>
            <person name="Haridas S."/>
            <person name="Albert R."/>
            <person name="Binder M."/>
            <person name="Bloem J."/>
            <person name="Labutti K."/>
            <person name="Salamov A."/>
            <person name="Andreopoulos B."/>
            <person name="Baker S."/>
            <person name="Barry K."/>
            <person name="Bills G."/>
            <person name="Bluhm B."/>
            <person name="Cannon C."/>
            <person name="Castanera R."/>
            <person name="Culley D."/>
            <person name="Daum C."/>
            <person name="Ezra D."/>
            <person name="Gonzalez J."/>
            <person name="Henrissat B."/>
            <person name="Kuo A."/>
            <person name="Liang C."/>
            <person name="Lipzen A."/>
            <person name="Lutzoni F."/>
            <person name="Magnuson J."/>
            <person name="Mondo S."/>
            <person name="Nolan M."/>
            <person name="Ohm R."/>
            <person name="Pangilinan J."/>
            <person name="Park H.-J."/>
            <person name="Ramirez L."/>
            <person name="Alfaro M."/>
            <person name="Sun H."/>
            <person name="Tritt A."/>
            <person name="Yoshinaga Y."/>
            <person name="Zwiers L.-H."/>
            <person name="Turgeon B."/>
            <person name="Goodwin S."/>
            <person name="Spatafora J."/>
            <person name="Crous P."/>
            <person name="Grigoriev I."/>
        </authorList>
    </citation>
    <scope>NUCLEOTIDE SEQUENCE</scope>
    <source>
        <strain evidence="2">CBS 473.64</strain>
    </source>
</reference>
<dbReference type="PANTHER" id="PTHR33254:SF4">
    <property type="entry name" value="4-HYDROXY-4-METHYL-2-OXOGLUTARATE ALDOLASE 3-RELATED"/>
    <property type="match status" value="1"/>
</dbReference>
<dbReference type="Gene3D" id="3.50.30.40">
    <property type="entry name" value="Ribonuclease E inhibitor RraA/RraA-like"/>
    <property type="match status" value="1"/>
</dbReference>
<dbReference type="SUPFAM" id="SSF89562">
    <property type="entry name" value="RraA-like"/>
    <property type="match status" value="1"/>
</dbReference>
<sequence>MSSSTWKDLHRYAACDIADALLKLNVPGAGFLPDISPLPYSASTVHREPKKVIAPASTFLMAPKASPSFPSPTPLSSKLPESNIKDAGPYADHTSRDTIAIISQPPGQSCAVVGGIMAARMKHLGAQGIVVDGRVRDLVALAATALPVWSKGTSIIGAGAETKFHAKDVPLEIGETVVEPGDIVMIDPAENGVVVIPKNRLDEVLELLPKLVGADEKVIRDVEQGVSVKEAFARHRDA</sequence>
<feature type="binding site" evidence="1">
    <location>
        <position position="136"/>
    </location>
    <ligand>
        <name>substrate</name>
    </ligand>
</feature>
<proteinExistence type="predicted"/>
<protein>
    <submittedName>
        <fullName evidence="2">RraA-like protein</fullName>
    </submittedName>
</protein>
<dbReference type="GO" id="GO:0047443">
    <property type="term" value="F:4-hydroxy-4-methyl-2-oxoglutarate aldolase activity"/>
    <property type="evidence" value="ECO:0007669"/>
    <property type="project" value="TreeGrafter"/>
</dbReference>
<evidence type="ECO:0000313" key="2">
    <source>
        <dbReference type="EMBL" id="KAF2642491.1"/>
    </source>
</evidence>
<dbReference type="GO" id="GO:0046872">
    <property type="term" value="F:metal ion binding"/>
    <property type="evidence" value="ECO:0007669"/>
    <property type="project" value="UniProtKB-KW"/>
</dbReference>
<keyword evidence="1" id="KW-0460">Magnesium</keyword>
<dbReference type="PANTHER" id="PTHR33254">
    <property type="entry name" value="4-HYDROXY-4-METHYL-2-OXOGLUTARATE ALDOLASE 3-RELATED"/>
    <property type="match status" value="1"/>
</dbReference>